<reference evidence="1 2" key="1">
    <citation type="submission" date="2021-06" db="EMBL/GenBank/DDBJ databases">
        <authorList>
            <person name="Martino G."/>
            <person name="Holtappels D."/>
            <person name="Wagemans J."/>
            <person name="Lavigne R."/>
            <person name="Turina M."/>
            <person name="Ciuffo M."/>
        </authorList>
    </citation>
    <scope>NUCLEOTIDE SEQUENCE [LARGE SCALE GENOMIC DNA]</scope>
    <source>
        <strain evidence="2">psageK4</strain>
    </source>
</reference>
<dbReference type="EMBL" id="MZ348426">
    <property type="protein sequence ID" value="QXV71707.1"/>
    <property type="molecule type" value="Genomic_DNA"/>
</dbReference>
<gene>
    <name evidence="1" type="ORF">psageK4_053</name>
</gene>
<accession>A0ABX8SQT2</accession>
<proteinExistence type="predicted"/>
<evidence type="ECO:0000313" key="1">
    <source>
        <dbReference type="EMBL" id="QXV71707.1"/>
    </source>
</evidence>
<keyword evidence="2" id="KW-1185">Reference proteome</keyword>
<name>A0ABX8SQT2_9CAUD</name>
<sequence>MQANHDLKRHENVEKVDSRLRLRQILSVWRFLGLSLPSNTKLSVMSRSRTITNTYNHLKH</sequence>
<dbReference type="Proteomes" id="UP000827203">
    <property type="component" value="Segment"/>
</dbReference>
<organism evidence="1 2">
    <name type="scientific">Pseudomonas phage psageK4</name>
    <dbReference type="NCBI Taxonomy" id="2859563"/>
    <lineage>
        <taxon>Viruses</taxon>
        <taxon>Duplodnaviria</taxon>
        <taxon>Heunggongvirae</taxon>
        <taxon>Uroviricota</taxon>
        <taxon>Caudoviricetes</taxon>
        <taxon>Vandenendeviridae</taxon>
        <taxon>Gorskivirinae</taxon>
        <taxon>Otagovirus</taxon>
        <taxon>Otagovirus psagek4</taxon>
    </lineage>
</organism>
<protein>
    <submittedName>
        <fullName evidence="1">Uncharacterized protein</fullName>
    </submittedName>
</protein>
<evidence type="ECO:0000313" key="2">
    <source>
        <dbReference type="Proteomes" id="UP000827203"/>
    </source>
</evidence>